<dbReference type="Pfam" id="PF00084">
    <property type="entry name" value="Sushi"/>
    <property type="match status" value="4"/>
</dbReference>
<feature type="domain" description="VWFA" evidence="21">
    <location>
        <begin position="741"/>
        <end position="950"/>
    </location>
</feature>
<dbReference type="SUPFAM" id="SSF57535">
    <property type="entry name" value="Complement control module/SCR domain"/>
    <property type="match status" value="4"/>
</dbReference>
<evidence type="ECO:0000256" key="9">
    <source>
        <dbReference type="ARBA" id="ARBA00023157"/>
    </source>
</evidence>
<evidence type="ECO:0000256" key="10">
    <source>
        <dbReference type="ARBA" id="ARBA00023162"/>
    </source>
</evidence>
<evidence type="ECO:0000256" key="1">
    <source>
        <dbReference type="ARBA" id="ARBA00000061"/>
    </source>
</evidence>
<feature type="disulfide bond" evidence="18">
    <location>
        <begin position="84"/>
        <end position="111"/>
    </location>
</feature>
<dbReference type="PANTHER" id="PTHR46393">
    <property type="entry name" value="SUSHI DOMAIN-CONTAINING PROTEIN"/>
    <property type="match status" value="1"/>
</dbReference>
<feature type="signal peptide" evidence="20">
    <location>
        <begin position="1"/>
        <end position="19"/>
    </location>
</feature>
<comment type="subunit">
    <text evidence="16">Monomer. Interacts with complement C3b; this interaction is dependent on the presence of Mg(2+).</text>
</comment>
<comment type="subunit">
    <text evidence="17">Catalytic component of the C3 convertase of the alternative complement pathway, also named C3bBb, composed of complement factor B Bb and complement C3b. Catalytic component of the C5 convertase of the alternative complement pathway, also named C3bBb3b, composed of complement factor B Bb and additional molecules of complement C3b. Interacts to CFP; this interaction contributes to the stabilization of the active C3-convertase enzyme complex.</text>
</comment>
<reference evidence="24" key="1">
    <citation type="submission" date="2021-09" db="EMBL/GenBank/DDBJ databases">
        <title>The genome of Mauremys mutica provides insights into the evolution of semi-aquatic lifestyle.</title>
        <authorList>
            <person name="Gong S."/>
            <person name="Gao Y."/>
        </authorList>
    </citation>
    <scope>NUCLEOTIDE SEQUENCE</scope>
    <source>
        <strain evidence="24">MM-2020</strain>
        <tissue evidence="24">Muscle</tissue>
    </source>
</reference>
<evidence type="ECO:0000256" key="16">
    <source>
        <dbReference type="ARBA" id="ARBA00093516"/>
    </source>
</evidence>
<feature type="chain" id="PRO_5039533532" description="Complement factor B" evidence="20">
    <location>
        <begin position="20"/>
        <end position="1095"/>
    </location>
</feature>
<proteinExistence type="predicted"/>
<dbReference type="PROSITE" id="PS50234">
    <property type="entry name" value="VWFA"/>
    <property type="match status" value="2"/>
</dbReference>
<dbReference type="InterPro" id="IPR018114">
    <property type="entry name" value="TRYPSIN_HIS"/>
</dbReference>
<gene>
    <name evidence="24" type="ORF">KIL84_004304</name>
</gene>
<evidence type="ECO:0000256" key="8">
    <source>
        <dbReference type="ARBA" id="ARBA00022737"/>
    </source>
</evidence>
<feature type="domain" description="Sushi" evidence="23">
    <location>
        <begin position="116"/>
        <end position="173"/>
    </location>
</feature>
<dbReference type="SUPFAM" id="SSF53300">
    <property type="entry name" value="vWA-like"/>
    <property type="match status" value="2"/>
</dbReference>
<evidence type="ECO:0000256" key="7">
    <source>
        <dbReference type="ARBA" id="ARBA00022659"/>
    </source>
</evidence>
<dbReference type="PANTHER" id="PTHR46393:SF1">
    <property type="entry name" value="COMPLEMENT FACTOR B"/>
    <property type="match status" value="1"/>
</dbReference>
<evidence type="ECO:0000259" key="23">
    <source>
        <dbReference type="PROSITE" id="PS50923"/>
    </source>
</evidence>
<evidence type="ECO:0000256" key="6">
    <source>
        <dbReference type="ARBA" id="ARBA00018671"/>
    </source>
</evidence>
<feature type="disulfide bond" evidence="18">
    <location>
        <begin position="604"/>
        <end position="631"/>
    </location>
</feature>
<keyword evidence="20" id="KW-0732">Signal</keyword>
<keyword evidence="7 18" id="KW-0768">Sushi</keyword>
<dbReference type="PROSITE" id="PS00135">
    <property type="entry name" value="TRYPSIN_SER"/>
    <property type="match status" value="1"/>
</dbReference>
<dbReference type="EC" id="3.4.21.47" evidence="5"/>
<dbReference type="InterPro" id="IPR043504">
    <property type="entry name" value="Peptidase_S1_PA_chymotrypsin"/>
</dbReference>
<dbReference type="Pfam" id="PF00089">
    <property type="entry name" value="Trypsin"/>
    <property type="match status" value="2"/>
</dbReference>
<comment type="cofactor">
    <cofactor evidence="2">
        <name>Mn(2+)</name>
        <dbReference type="ChEBI" id="CHEBI:29035"/>
    </cofactor>
</comment>
<dbReference type="EMBL" id="JAHDVG010000466">
    <property type="protein sequence ID" value="KAH1182812.1"/>
    <property type="molecule type" value="Genomic_DNA"/>
</dbReference>
<keyword evidence="10" id="KW-0391">Immunity</keyword>
<comment type="function">
    <text evidence="15">Precursor of the catalytic component of the C3 and C5 convertase complexes of the alternative pathway of the complement system, a cascade of proteins that leads to phagocytosis and breakdown of pathogens and signaling that strengthens the adaptive immune system. The alternative complement pathway acts as an amplification loop that enhances other complement pathways (classical, lectin and GZMK) by promoting formation of additional C3 and C5 convertases. CFB is cleaved and activated by CFD to generate Ba and Bb chains; Bb chain constituting the catalytic component of the C3 and C5 convertases.</text>
</comment>
<evidence type="ECO:0000256" key="14">
    <source>
        <dbReference type="ARBA" id="ARBA00093402"/>
    </source>
</evidence>
<dbReference type="Gene3D" id="2.10.70.10">
    <property type="entry name" value="Complement Module, domain 1"/>
    <property type="match status" value="6"/>
</dbReference>
<dbReference type="Pfam" id="PF00092">
    <property type="entry name" value="VWA"/>
    <property type="match status" value="2"/>
</dbReference>
<evidence type="ECO:0000256" key="17">
    <source>
        <dbReference type="ARBA" id="ARBA00093582"/>
    </source>
</evidence>
<dbReference type="SMART" id="SM00020">
    <property type="entry name" value="Tryp_SPc"/>
    <property type="match status" value="1"/>
</dbReference>
<evidence type="ECO:0000259" key="21">
    <source>
        <dbReference type="PROSITE" id="PS50234"/>
    </source>
</evidence>
<dbReference type="SMART" id="SM00327">
    <property type="entry name" value="VWA"/>
    <property type="match status" value="2"/>
</dbReference>
<dbReference type="PROSITE" id="PS00134">
    <property type="entry name" value="TRYPSIN_HIS"/>
    <property type="match status" value="1"/>
</dbReference>
<comment type="subcellular location">
    <subcellularLocation>
        <location evidence="4">Cell surface</location>
    </subcellularLocation>
</comment>
<evidence type="ECO:0000256" key="2">
    <source>
        <dbReference type="ARBA" id="ARBA00001936"/>
    </source>
</evidence>
<dbReference type="SMART" id="SM00032">
    <property type="entry name" value="CCP"/>
    <property type="match status" value="5"/>
</dbReference>
<accession>A0A9D3XMQ3</accession>
<evidence type="ECO:0000256" key="15">
    <source>
        <dbReference type="ARBA" id="ARBA00093434"/>
    </source>
</evidence>
<dbReference type="PROSITE" id="PS50240">
    <property type="entry name" value="TRYPSIN_DOM"/>
    <property type="match status" value="1"/>
</dbReference>
<sequence length="1095" mass="119910">MAPSLCALLLLALHPGAWAQPPQEAAPSCGQDVGIRNGTFALSDGYRPGSVLTYSCPPGFYAYPQGSRPRRASYPVGSVLTFECLDGYTLRGPAQRVCQGNGHWDGGTPACDDGAEHCPNPGVPPGTTKSGSRYRLGERVSYRCQAGLSLVGSAQRVCTEAGEWSGAEPSCRAPFSYDRVEDVGAQFGASFSNVLGLASSSASSSLNASIIKPPTFLGRRLILSENSFVNIYLLVDSSRSVNNESFQIFKEWVENIVARIDSFEVASSFAVISYATKPKKIVSIYDPEASDATEVIKKTKTGMNFQDHGNGTGTNTRAALLEVYNMILFQKESFKRDGKPDAWKEIRHAIIVLTDGKYNMGGSPKDAVAKIEDVLEIKPDRKDYLDIYAFGIGTQEVDWAGLNEIASKKEGERHAFMMESSQNLKAAFEDVLDPTNIQNLCGLGNDSQTATHQQQNPWHVLIKGTTGASCRGSLVSDSWVLTAAHCFNQVTDTSLWRVQVGAAASDAPSCDPQAAQIVGGSARPQRQGQLLVYQCPEGQFPFPAPVRECRSDLRWSPLRAPGGRPLARAECRAIQCPGPLEFDNGHFHPRQPRYNISQTLTFECFEGYTLRGPPTRTCLPNGKWSGGTAICDDGEGQCPDPGVPIGATKDGQHYRVEDRVRYRCGRGLVMFGSKERTCQESGAWSGTEPECRDPSTYDTPEEVSSAFIASLSETVEVADPNRTTSENVKRKIRIEAGGSMNIYLVIDASDSVGEGNFSRARDVLVQLIEKISSYGVFPRYGILTFATNPHVVVSTTNPQSSDANWVTTQLENLKYETHALRSGTNTKAALEAVHNMIIQQEQEEIRKGHKVAPVANSTRHVLVLMTDGNTNMGGSPVPVVRQIRELLSIGRDIRNPREDYLDIYVFGIGAMVNHENIAELASKKSGEKHVFHMQDIRDLQKAFHEMIERLLLTVGEVPALFVHEKKKQLERKLVNIKNGVKKSACEADAKRAPIYANVTDVKQVVTPRFLCTGGIDPVVDPNTCKGDSGGPLIIAKGKRYVQVGVISWGVFDLCTPPKRNEPVRNEAHARDFHLNLFTVLPWLREKLADEELGFI</sequence>
<dbReference type="GO" id="GO:0009617">
    <property type="term" value="P:response to bacterium"/>
    <property type="evidence" value="ECO:0007669"/>
    <property type="project" value="TreeGrafter"/>
</dbReference>
<keyword evidence="25" id="KW-1185">Reference proteome</keyword>
<dbReference type="GO" id="GO:0070062">
    <property type="term" value="C:extracellular exosome"/>
    <property type="evidence" value="ECO:0007669"/>
    <property type="project" value="TreeGrafter"/>
</dbReference>
<keyword evidence="10" id="KW-0399">Innate immunity</keyword>
<comment type="caution">
    <text evidence="24">The sequence shown here is derived from an EMBL/GenBank/DDBJ whole genome shotgun (WGS) entry which is preliminary data.</text>
</comment>
<keyword evidence="19" id="KW-0378">Hydrolase</keyword>
<evidence type="ECO:0000256" key="18">
    <source>
        <dbReference type="PROSITE-ProRule" id="PRU00302"/>
    </source>
</evidence>
<dbReference type="GO" id="GO:0006957">
    <property type="term" value="P:complement activation, alternative pathway"/>
    <property type="evidence" value="ECO:0007669"/>
    <property type="project" value="UniProtKB-KW"/>
</dbReference>
<dbReference type="GO" id="GO:0009986">
    <property type="term" value="C:cell surface"/>
    <property type="evidence" value="ECO:0007669"/>
    <property type="project" value="UniProtKB-SubCell"/>
</dbReference>
<dbReference type="InterPro" id="IPR000436">
    <property type="entry name" value="Sushi_SCR_CCP_dom"/>
</dbReference>
<organism evidence="24 25">
    <name type="scientific">Mauremys mutica</name>
    <name type="common">yellowpond turtle</name>
    <dbReference type="NCBI Taxonomy" id="74926"/>
    <lineage>
        <taxon>Eukaryota</taxon>
        <taxon>Metazoa</taxon>
        <taxon>Chordata</taxon>
        <taxon>Craniata</taxon>
        <taxon>Vertebrata</taxon>
        <taxon>Euteleostomi</taxon>
        <taxon>Archelosauria</taxon>
        <taxon>Testudinata</taxon>
        <taxon>Testudines</taxon>
        <taxon>Cryptodira</taxon>
        <taxon>Durocryptodira</taxon>
        <taxon>Testudinoidea</taxon>
        <taxon>Geoemydidae</taxon>
        <taxon>Geoemydinae</taxon>
        <taxon>Mauremys</taxon>
    </lineage>
</organism>
<evidence type="ECO:0000313" key="24">
    <source>
        <dbReference type="EMBL" id="KAH1182812.1"/>
    </source>
</evidence>
<keyword evidence="8" id="KW-0677">Repeat</keyword>
<feature type="domain" description="Sushi" evidence="23">
    <location>
        <begin position="574"/>
        <end position="633"/>
    </location>
</feature>
<feature type="domain" description="Sushi" evidence="23">
    <location>
        <begin position="636"/>
        <end position="693"/>
    </location>
</feature>
<feature type="domain" description="VWFA" evidence="21">
    <location>
        <begin position="230"/>
        <end position="431"/>
    </location>
</feature>
<comment type="caution">
    <text evidence="18">Lacks conserved residue(s) required for the propagation of feature annotation.</text>
</comment>
<evidence type="ECO:0000256" key="4">
    <source>
        <dbReference type="ARBA" id="ARBA00004241"/>
    </source>
</evidence>
<evidence type="ECO:0000256" key="12">
    <source>
        <dbReference type="ARBA" id="ARBA00029636"/>
    </source>
</evidence>
<dbReference type="InterPro" id="IPR035976">
    <property type="entry name" value="Sushi/SCR/CCP_sf"/>
</dbReference>
<evidence type="ECO:0000313" key="25">
    <source>
        <dbReference type="Proteomes" id="UP000827986"/>
    </source>
</evidence>
<dbReference type="GO" id="GO:0004252">
    <property type="term" value="F:serine-type endopeptidase activity"/>
    <property type="evidence" value="ECO:0007669"/>
    <property type="project" value="UniProtKB-EC"/>
</dbReference>
<name>A0A9D3XMQ3_9SAUR</name>
<comment type="function">
    <text evidence="13">Involved in proliferation and differentiation of preactivated B-lymphocytes, rapid spreading of peripheral blood monocytes, stimulation of lymphocyte blastogenesis and lysis of erythrocytes.</text>
</comment>
<dbReference type="Proteomes" id="UP000827986">
    <property type="component" value="Unassembled WGS sequence"/>
</dbReference>
<dbReference type="FunFam" id="2.10.70.10:FF:000019">
    <property type="entry name" value="Complement factor b,-like"/>
    <property type="match status" value="1"/>
</dbReference>
<dbReference type="InterPro" id="IPR002035">
    <property type="entry name" value="VWF_A"/>
</dbReference>
<evidence type="ECO:0000256" key="20">
    <source>
        <dbReference type="SAM" id="SignalP"/>
    </source>
</evidence>
<dbReference type="CDD" id="cd00033">
    <property type="entry name" value="CCP"/>
    <property type="match status" value="4"/>
</dbReference>
<evidence type="ECO:0000256" key="11">
    <source>
        <dbReference type="ARBA" id="ARBA00023180"/>
    </source>
</evidence>
<feature type="disulfide bond" evidence="18">
    <location>
        <begin position="144"/>
        <end position="171"/>
    </location>
</feature>
<evidence type="ECO:0000256" key="3">
    <source>
        <dbReference type="ARBA" id="ARBA00001946"/>
    </source>
</evidence>
<dbReference type="Gene3D" id="3.40.50.410">
    <property type="entry name" value="von Willebrand factor, type A domain"/>
    <property type="match status" value="2"/>
</dbReference>
<keyword evidence="19" id="KW-0720">Serine protease</keyword>
<dbReference type="AlphaFoldDB" id="A0A9D3XMQ3"/>
<evidence type="ECO:0000256" key="13">
    <source>
        <dbReference type="ARBA" id="ARBA00093327"/>
    </source>
</evidence>
<dbReference type="SUPFAM" id="SSF50494">
    <property type="entry name" value="Trypsin-like serine proteases"/>
    <property type="match status" value="2"/>
</dbReference>
<feature type="disulfide bond" evidence="18">
    <location>
        <begin position="664"/>
        <end position="691"/>
    </location>
</feature>
<evidence type="ECO:0000256" key="19">
    <source>
        <dbReference type="RuleBase" id="RU363034"/>
    </source>
</evidence>
<dbReference type="PROSITE" id="PS50923">
    <property type="entry name" value="SUSHI"/>
    <property type="match status" value="4"/>
</dbReference>
<keyword evidence="10" id="KW-0179">Complement alternate pathway</keyword>
<keyword evidence="11" id="KW-0325">Glycoprotein</keyword>
<comment type="cofactor">
    <cofactor evidence="3">
        <name>Mg(2+)</name>
        <dbReference type="ChEBI" id="CHEBI:18420"/>
    </cofactor>
</comment>
<dbReference type="GO" id="GO:0006508">
    <property type="term" value="P:proteolysis"/>
    <property type="evidence" value="ECO:0007669"/>
    <property type="project" value="UniProtKB-KW"/>
</dbReference>
<evidence type="ECO:0000259" key="22">
    <source>
        <dbReference type="PROSITE" id="PS50240"/>
    </source>
</evidence>
<protein>
    <recommendedName>
        <fullName evidence="6">Complement factor B</fullName>
        <ecNumber evidence="5">3.4.21.47</ecNumber>
    </recommendedName>
    <alternativeName>
        <fullName evidence="12">C3/C5 convertase</fullName>
    </alternativeName>
</protein>
<feature type="domain" description="Sushi" evidence="23">
    <location>
        <begin position="54"/>
        <end position="113"/>
    </location>
</feature>
<feature type="domain" description="Peptidase S1" evidence="22">
    <location>
        <begin position="442"/>
        <end position="1088"/>
    </location>
</feature>
<dbReference type="InterPro" id="IPR001254">
    <property type="entry name" value="Trypsin_dom"/>
</dbReference>
<keyword evidence="9 18" id="KW-1015">Disulfide bond</keyword>
<dbReference type="InterPro" id="IPR033116">
    <property type="entry name" value="TRYPSIN_SER"/>
</dbReference>
<dbReference type="Gene3D" id="2.40.10.10">
    <property type="entry name" value="Trypsin-like serine proteases"/>
    <property type="match status" value="2"/>
</dbReference>
<comment type="function">
    <text evidence="14">Serine protease component of the complement C3 and C5 convertase complexes of the alternative complement pathway. Following cleavage and activation by factor D (CFD), forms the C3 convertase together with complement C3b. As part of the C3 convertase, cleaves and activates C3 into C3a anaphylatoxin and C3b opsonin, the next components of the complement pathways. When an additional complement C3b molecule binds to the C3 convertase, forms the C5 convertase, which cleaves and activates C5 into C5a anaphylatoxin and C5b component of the membrane attack complex.</text>
</comment>
<keyword evidence="19" id="KW-0645">Protease</keyword>
<dbReference type="InterPro" id="IPR036465">
    <property type="entry name" value="vWFA_dom_sf"/>
</dbReference>
<evidence type="ECO:0000256" key="5">
    <source>
        <dbReference type="ARBA" id="ARBA00011934"/>
    </source>
</evidence>
<dbReference type="InterPro" id="IPR009003">
    <property type="entry name" value="Peptidase_S1_PA"/>
</dbReference>
<comment type="catalytic activity">
    <reaction evidence="1">
        <text>Cleavage of Arg-|-Ser bond in complement component C3 alpha-chain to yield C3a and C3b, and Arg-|-Xaa bond in complement component C5 alpha-chain to yield C5a and C5b.</text>
        <dbReference type="EC" id="3.4.21.47"/>
    </reaction>
</comment>